<gene>
    <name evidence="11" type="primary">fliH</name>
    <name evidence="11" type="ORF">A9E74_02216</name>
</gene>
<dbReference type="InterPro" id="IPR018035">
    <property type="entry name" value="Flagellar_FliH/T3SS_HrpE"/>
</dbReference>
<keyword evidence="11" id="KW-0966">Cell projection</keyword>
<feature type="domain" description="Flagellar assembly protein FliH/Type III secretion system HrpE" evidence="10">
    <location>
        <begin position="92"/>
        <end position="216"/>
    </location>
</feature>
<evidence type="ECO:0000256" key="4">
    <source>
        <dbReference type="ARBA" id="ARBA00016507"/>
    </source>
</evidence>
<evidence type="ECO:0000256" key="8">
    <source>
        <dbReference type="ARBA" id="ARBA00022927"/>
    </source>
</evidence>
<evidence type="ECO:0000313" key="12">
    <source>
        <dbReference type="Proteomes" id="UP000094379"/>
    </source>
</evidence>
<dbReference type="GO" id="GO:0005829">
    <property type="term" value="C:cytosol"/>
    <property type="evidence" value="ECO:0007669"/>
    <property type="project" value="TreeGrafter"/>
</dbReference>
<dbReference type="GO" id="GO:0071973">
    <property type="term" value="P:bacterial-type flagellum-dependent cell motility"/>
    <property type="evidence" value="ECO:0007669"/>
    <property type="project" value="InterPro"/>
</dbReference>
<comment type="caution">
    <text evidence="11">The sequence shown here is derived from an EMBL/GenBank/DDBJ whole genome shotgun (WGS) entry which is preliminary data.</text>
</comment>
<keyword evidence="12" id="KW-1185">Reference proteome</keyword>
<organism evidence="11 12">
    <name type="scientific">Methylophaga muralis</name>
    <dbReference type="NCBI Taxonomy" id="291169"/>
    <lineage>
        <taxon>Bacteria</taxon>
        <taxon>Pseudomonadati</taxon>
        <taxon>Pseudomonadota</taxon>
        <taxon>Gammaproteobacteria</taxon>
        <taxon>Thiotrichales</taxon>
        <taxon>Piscirickettsiaceae</taxon>
        <taxon>Methylophaga</taxon>
    </lineage>
</organism>
<dbReference type="GO" id="GO:0003774">
    <property type="term" value="F:cytoskeletal motor activity"/>
    <property type="evidence" value="ECO:0007669"/>
    <property type="project" value="InterPro"/>
</dbReference>
<comment type="subcellular location">
    <subcellularLocation>
        <location evidence="2">Cytoplasm</location>
    </subcellularLocation>
</comment>
<dbReference type="PANTHER" id="PTHR34982">
    <property type="entry name" value="YOP PROTEINS TRANSLOCATION PROTEIN L"/>
    <property type="match status" value="1"/>
</dbReference>
<dbReference type="InterPro" id="IPR000563">
    <property type="entry name" value="Flag_FliH"/>
</dbReference>
<comment type="similarity">
    <text evidence="3">Belongs to the FliH family.</text>
</comment>
<evidence type="ECO:0000256" key="2">
    <source>
        <dbReference type="ARBA" id="ARBA00004496"/>
    </source>
</evidence>
<dbReference type="InterPro" id="IPR051472">
    <property type="entry name" value="T3SS_Stator/FliH"/>
</dbReference>
<evidence type="ECO:0000256" key="7">
    <source>
        <dbReference type="ARBA" id="ARBA00022795"/>
    </source>
</evidence>
<evidence type="ECO:0000256" key="9">
    <source>
        <dbReference type="ARBA" id="ARBA00023225"/>
    </source>
</evidence>
<dbReference type="GO" id="GO:0009288">
    <property type="term" value="C:bacterial-type flagellum"/>
    <property type="evidence" value="ECO:0007669"/>
    <property type="project" value="InterPro"/>
</dbReference>
<dbReference type="PRINTS" id="PR01003">
    <property type="entry name" value="FLGFLIH"/>
</dbReference>
<dbReference type="EMBL" id="MCRI01000029">
    <property type="protein sequence ID" value="ODN66051.1"/>
    <property type="molecule type" value="Genomic_DNA"/>
</dbReference>
<keyword evidence="6" id="KW-0963">Cytoplasm</keyword>
<dbReference type="PATRIC" id="fig|291169.3.peg.2226"/>
<dbReference type="Pfam" id="PF02108">
    <property type="entry name" value="FliH"/>
    <property type="match status" value="1"/>
</dbReference>
<protein>
    <recommendedName>
        <fullName evidence="4">Flagellar assembly protein FliH</fullName>
    </recommendedName>
</protein>
<dbReference type="GO" id="GO:0044781">
    <property type="term" value="P:bacterial-type flagellum organization"/>
    <property type="evidence" value="ECO:0007669"/>
    <property type="project" value="UniProtKB-KW"/>
</dbReference>
<dbReference type="PANTHER" id="PTHR34982:SF1">
    <property type="entry name" value="FLAGELLAR ASSEMBLY PROTEIN FLIH"/>
    <property type="match status" value="1"/>
</dbReference>
<dbReference type="SUPFAM" id="SSF160527">
    <property type="entry name" value="V-type ATPase subunit E-like"/>
    <property type="match status" value="1"/>
</dbReference>
<dbReference type="STRING" id="291169.A9E74_02216"/>
<keyword evidence="8" id="KW-0653">Protein transport</keyword>
<keyword evidence="11" id="KW-0282">Flagellum</keyword>
<dbReference type="Proteomes" id="UP000094379">
    <property type="component" value="Unassembled WGS sequence"/>
</dbReference>
<evidence type="ECO:0000259" key="10">
    <source>
        <dbReference type="Pfam" id="PF02108"/>
    </source>
</evidence>
<sequence length="231" mass="25828">MAVMTSSDDLFTTQHSNVLSAEELANAYERWEMPRVVSVSDVDAENTNPLTVEALEAVQQAAQEEGFKLGYDEGFQQGHEAGLKAGEADILQQAQQWKALIDHLHSPLKAVDTLVEQDLLSMLSVLARQMIYQEIRQRPELVLTAVREALAVLPVSDRQLKVYLNPEDMQLVKNGLKLDEDTGWQWYEDPLLSRGGAKLVTADTTIDATVETRLNNLISRLLSQDNQHESS</sequence>
<keyword evidence="7" id="KW-1005">Bacterial flagellum biogenesis</keyword>
<dbReference type="AlphaFoldDB" id="A0A1E3GRM2"/>
<evidence type="ECO:0000256" key="6">
    <source>
        <dbReference type="ARBA" id="ARBA00022490"/>
    </source>
</evidence>
<evidence type="ECO:0000313" key="11">
    <source>
        <dbReference type="EMBL" id="ODN66051.1"/>
    </source>
</evidence>
<keyword evidence="5" id="KW-0813">Transport</keyword>
<evidence type="ECO:0000256" key="3">
    <source>
        <dbReference type="ARBA" id="ARBA00006602"/>
    </source>
</evidence>
<reference evidence="11 12" key="1">
    <citation type="submission" date="2016-07" db="EMBL/GenBank/DDBJ databases">
        <title>Draft Genome Sequence of Methylophaga muralis Bur 1.</title>
        <authorList>
            <person name="Vasilenko O.V."/>
            <person name="Doronina N.V."/>
            <person name="Shmareva M.N."/>
            <person name="Tarlachkov S.V."/>
            <person name="Mustakhimov I."/>
            <person name="Trotsenko Y.A."/>
        </authorList>
    </citation>
    <scope>NUCLEOTIDE SEQUENCE [LARGE SCALE GENOMIC DNA]</scope>
    <source>
        <strain evidence="11 12">Bur 1</strain>
    </source>
</reference>
<dbReference type="GO" id="GO:0015031">
    <property type="term" value="P:protein transport"/>
    <property type="evidence" value="ECO:0007669"/>
    <property type="project" value="UniProtKB-KW"/>
</dbReference>
<keyword evidence="9" id="KW-1006">Bacterial flagellum protein export</keyword>
<keyword evidence="11" id="KW-0969">Cilium</keyword>
<evidence type="ECO:0000256" key="1">
    <source>
        <dbReference type="ARBA" id="ARBA00003041"/>
    </source>
</evidence>
<name>A0A1E3GRM2_9GAMM</name>
<proteinExistence type="inferred from homology"/>
<comment type="function">
    <text evidence="1">Needed for flagellar regrowth and assembly.</text>
</comment>
<evidence type="ECO:0000256" key="5">
    <source>
        <dbReference type="ARBA" id="ARBA00022448"/>
    </source>
</evidence>
<accession>A0A1E3GRM2</accession>